<reference evidence="1" key="1">
    <citation type="journal article" date="2017" name="Parasit. Vectors">
        <title>Sialotranscriptomics of Rhipicephalus zambeziensis reveals intricate expression profiles of secretory proteins and suggests tight temporal transcriptional regulation during blood-feeding.</title>
        <authorList>
            <person name="de Castro M.H."/>
            <person name="de Klerk D."/>
            <person name="Pienaar R."/>
            <person name="Rees D.J.G."/>
            <person name="Mans B.J."/>
        </authorList>
    </citation>
    <scope>NUCLEOTIDE SEQUENCE</scope>
    <source>
        <tissue evidence="1">Salivary glands</tissue>
    </source>
</reference>
<organism evidence="1">
    <name type="scientific">Rhipicephalus zambeziensis</name>
    <dbReference type="NCBI Taxonomy" id="60191"/>
    <lineage>
        <taxon>Eukaryota</taxon>
        <taxon>Metazoa</taxon>
        <taxon>Ecdysozoa</taxon>
        <taxon>Arthropoda</taxon>
        <taxon>Chelicerata</taxon>
        <taxon>Arachnida</taxon>
        <taxon>Acari</taxon>
        <taxon>Parasitiformes</taxon>
        <taxon>Ixodida</taxon>
        <taxon>Ixodoidea</taxon>
        <taxon>Ixodidae</taxon>
        <taxon>Rhipicephalinae</taxon>
        <taxon>Rhipicephalus</taxon>
        <taxon>Rhipicephalus</taxon>
    </lineage>
</organism>
<dbReference type="AlphaFoldDB" id="A0A224Y6X4"/>
<proteinExistence type="predicted"/>
<dbReference type="EMBL" id="GFPF01002171">
    <property type="protein sequence ID" value="MAA13317.1"/>
    <property type="molecule type" value="Transcribed_RNA"/>
</dbReference>
<protein>
    <submittedName>
        <fullName evidence="1">Uncharacterized protein</fullName>
    </submittedName>
</protein>
<sequence>MPFRFLMLHAGCHSDHEWHLCLSARSRILERKVANAEFSRKETRKTHYYVLFGDQTRPYRCNTTGAKPIGAAALQYLTWTQIQLIHFYSPLNNGGTNYGDNLTANLFIRPNSQLGNGCSTSSHDARR</sequence>
<evidence type="ECO:0000313" key="1">
    <source>
        <dbReference type="EMBL" id="MAA13317.1"/>
    </source>
</evidence>
<accession>A0A224Y6X4</accession>
<name>A0A224Y6X4_9ACAR</name>